<gene>
    <name evidence="3" type="ORF">ZT1A5_G4619</name>
</gene>
<feature type="signal peptide" evidence="2">
    <location>
        <begin position="1"/>
        <end position="19"/>
    </location>
</feature>
<dbReference type="EMBL" id="LT882679">
    <property type="protein sequence ID" value="SMY23179.1"/>
    <property type="molecule type" value="Genomic_DNA"/>
</dbReference>
<evidence type="ECO:0000313" key="3">
    <source>
        <dbReference type="EMBL" id="SMY23179.1"/>
    </source>
</evidence>
<evidence type="ECO:0000256" key="1">
    <source>
        <dbReference type="SAM" id="MobiDB-lite"/>
    </source>
</evidence>
<protein>
    <recommendedName>
        <fullName evidence="5">Inhibitor of growth protein N-terminal histone-binding domain-containing protein</fullName>
    </recommendedName>
</protein>
<organism evidence="3 4">
    <name type="scientific">Zymoseptoria tritici ST99CH_1A5</name>
    <dbReference type="NCBI Taxonomy" id="1276529"/>
    <lineage>
        <taxon>Eukaryota</taxon>
        <taxon>Fungi</taxon>
        <taxon>Dikarya</taxon>
        <taxon>Ascomycota</taxon>
        <taxon>Pezizomycotina</taxon>
        <taxon>Dothideomycetes</taxon>
        <taxon>Dothideomycetidae</taxon>
        <taxon>Mycosphaerellales</taxon>
        <taxon>Mycosphaerellaceae</taxon>
        <taxon>Zymoseptoria</taxon>
    </lineage>
</organism>
<dbReference type="Proteomes" id="UP000215453">
    <property type="component" value="Chromosome 4"/>
</dbReference>
<feature type="compositionally biased region" description="Basic and acidic residues" evidence="1">
    <location>
        <begin position="213"/>
        <end position="222"/>
    </location>
</feature>
<evidence type="ECO:0008006" key="5">
    <source>
        <dbReference type="Google" id="ProtNLM"/>
    </source>
</evidence>
<accession>A0A1Y6LHP0</accession>
<dbReference type="AlphaFoldDB" id="A0A1Y6LHP0"/>
<reference evidence="3 4" key="1">
    <citation type="submission" date="2016-10" db="EMBL/GenBank/DDBJ databases">
        <authorList>
            <person name="Varghese N."/>
        </authorList>
    </citation>
    <scope>NUCLEOTIDE SEQUENCE [LARGE SCALE GENOMIC DNA]</scope>
</reference>
<name>A0A1Y6LHP0_ZYMTR</name>
<proteinExistence type="predicted"/>
<evidence type="ECO:0000256" key="2">
    <source>
        <dbReference type="SAM" id="SignalP"/>
    </source>
</evidence>
<feature type="compositionally biased region" description="Polar residues" evidence="1">
    <location>
        <begin position="140"/>
        <end position="153"/>
    </location>
</feature>
<feature type="region of interest" description="Disordered" evidence="1">
    <location>
        <begin position="117"/>
        <end position="232"/>
    </location>
</feature>
<feature type="chain" id="PRO_5012102387" description="Inhibitor of growth protein N-terminal histone-binding domain-containing protein" evidence="2">
    <location>
        <begin position="20"/>
        <end position="248"/>
    </location>
</feature>
<evidence type="ECO:0000313" key="4">
    <source>
        <dbReference type="Proteomes" id="UP000215453"/>
    </source>
</evidence>
<sequence length="248" mass="26362">MPSFFSICLLAGLIHTVASRHTHVHAHKAAHVHQHHARQAVVSVQTGDEMKAEVPAENITETAAREIIADLEDIKKASADLPDDLLEYIQAVDLRMASVESRLGALLTSATSIAALESEPSAAPSTARKPPAPFDMSESEGASPSQIALSQPAPTSPFDPNLLPQEARQSSPTIERESNAPSTVRRTSTYTATVTSYLPHPDESTDAAASPERPSDSTKIEQRPTGLAVTVKEAGATTFARVTSSRSL</sequence>
<feature type="compositionally biased region" description="Polar residues" evidence="1">
    <location>
        <begin position="167"/>
        <end position="196"/>
    </location>
</feature>
<keyword evidence="2" id="KW-0732">Signal</keyword>